<evidence type="ECO:0000256" key="1">
    <source>
        <dbReference type="ARBA" id="ARBA00006432"/>
    </source>
</evidence>
<evidence type="ECO:0000259" key="5">
    <source>
        <dbReference type="Pfam" id="PF13193"/>
    </source>
</evidence>
<dbReference type="Gene3D" id="3.40.50.12780">
    <property type="entry name" value="N-terminal domain of ligase-like"/>
    <property type="match status" value="1"/>
</dbReference>
<dbReference type="Pfam" id="PF13193">
    <property type="entry name" value="AMP-binding_C"/>
    <property type="match status" value="1"/>
</dbReference>
<dbReference type="PANTHER" id="PTHR43201:SF5">
    <property type="entry name" value="MEDIUM-CHAIN ACYL-COA LIGASE ACSF2, MITOCHONDRIAL"/>
    <property type="match status" value="1"/>
</dbReference>
<comment type="similarity">
    <text evidence="1">Belongs to the ATP-dependent AMP-binding enzyme family.</text>
</comment>
<evidence type="ECO:0000313" key="7">
    <source>
        <dbReference type="Proteomes" id="UP000462152"/>
    </source>
</evidence>
<feature type="domain" description="AMP-dependent synthetase/ligase" evidence="4">
    <location>
        <begin position="70"/>
        <end position="227"/>
    </location>
</feature>
<feature type="region of interest" description="Disordered" evidence="3">
    <location>
        <begin position="367"/>
        <end position="392"/>
    </location>
</feature>
<evidence type="ECO:0000313" key="6">
    <source>
        <dbReference type="EMBL" id="MUN54190.1"/>
    </source>
</evidence>
<keyword evidence="2" id="KW-0436">Ligase</keyword>
<organism evidence="6 7">
    <name type="scientific">Rothia koreensis</name>
    <dbReference type="NCBI Taxonomy" id="592378"/>
    <lineage>
        <taxon>Bacteria</taxon>
        <taxon>Bacillati</taxon>
        <taxon>Actinomycetota</taxon>
        <taxon>Actinomycetes</taxon>
        <taxon>Micrococcales</taxon>
        <taxon>Micrococcaceae</taxon>
        <taxon>Rothia</taxon>
    </lineage>
</organism>
<proteinExistence type="inferred from homology"/>
<comment type="caution">
    <text evidence="6">The sequence shown here is derived from an EMBL/GenBank/DDBJ whole genome shotgun (WGS) entry which is preliminary data.</text>
</comment>
<dbReference type="SUPFAM" id="SSF56801">
    <property type="entry name" value="Acetyl-CoA synthetase-like"/>
    <property type="match status" value="1"/>
</dbReference>
<dbReference type="PANTHER" id="PTHR43201">
    <property type="entry name" value="ACYL-COA SYNTHETASE"/>
    <property type="match status" value="1"/>
</dbReference>
<evidence type="ECO:0000256" key="3">
    <source>
        <dbReference type="SAM" id="MobiDB-lite"/>
    </source>
</evidence>
<keyword evidence="7" id="KW-1185">Reference proteome</keyword>
<feature type="domain" description="AMP-binding enzyme C-terminal" evidence="5">
    <location>
        <begin position="304"/>
        <end position="379"/>
    </location>
</feature>
<name>A0A7K1LGG1_9MICC</name>
<dbReference type="InterPro" id="IPR045851">
    <property type="entry name" value="AMP-bd_C_sf"/>
</dbReference>
<dbReference type="GO" id="GO:0006631">
    <property type="term" value="P:fatty acid metabolic process"/>
    <property type="evidence" value="ECO:0007669"/>
    <property type="project" value="TreeGrafter"/>
</dbReference>
<dbReference type="Proteomes" id="UP000462152">
    <property type="component" value="Unassembled WGS sequence"/>
</dbReference>
<dbReference type="GO" id="GO:0031956">
    <property type="term" value="F:medium-chain fatty acid-CoA ligase activity"/>
    <property type="evidence" value="ECO:0007669"/>
    <property type="project" value="TreeGrafter"/>
</dbReference>
<feature type="compositionally biased region" description="Basic and acidic residues" evidence="3">
    <location>
        <begin position="383"/>
        <end position="392"/>
    </location>
</feature>
<dbReference type="InterPro" id="IPR000873">
    <property type="entry name" value="AMP-dep_synth/lig_dom"/>
</dbReference>
<dbReference type="AlphaFoldDB" id="A0A7K1LGG1"/>
<protein>
    <submittedName>
        <fullName evidence="6">AMP-binding protein</fullName>
    </submittedName>
</protein>
<evidence type="ECO:0000256" key="2">
    <source>
        <dbReference type="ARBA" id="ARBA00022598"/>
    </source>
</evidence>
<dbReference type="Gene3D" id="3.30.300.30">
    <property type="match status" value="1"/>
</dbReference>
<gene>
    <name evidence="6" type="ORF">GMA10_02980</name>
</gene>
<dbReference type="InterPro" id="IPR042099">
    <property type="entry name" value="ANL_N_sf"/>
</dbReference>
<dbReference type="EMBL" id="WOGT01000001">
    <property type="protein sequence ID" value="MUN54190.1"/>
    <property type="molecule type" value="Genomic_DNA"/>
</dbReference>
<dbReference type="Pfam" id="PF00501">
    <property type="entry name" value="AMP-binding"/>
    <property type="match status" value="1"/>
</dbReference>
<sequence length="392" mass="42538">MEGLPESLPPVTHRPEPVLAGRVRPLRDRDHERVLREALAVRRAGDIPLIGDERWSEDQWRGVVEHATGAIVPDEAEWAALTSGSTGRPRIILRTQQSWDMSYPFLDEWGELTPADTMLIAAHPVSSMASYAASHAAHTGFPFNTPVKHRMGPGDIASATILHGTPWHLRDLLDLLDAGHPSPMRVAFVGGDRLPQQLRHRAAHRGIRVLGYFGAAELSMVAIDDGDGLRAFPGVDLQTRDGVLWARTDQRAVAVLGTGGAYRVRGAWATVGDRAVIADGRLSLRGRSDDAIQTAGATVLPNDIEEVLASVHGVHAATVIGVPDERAGQLVAAALETDGGDTTQVLERVKSIARAQLTPAHIPRRWKTTTRLPRTGSGKIRRPTPEEFEALR</sequence>
<evidence type="ECO:0000259" key="4">
    <source>
        <dbReference type="Pfam" id="PF00501"/>
    </source>
</evidence>
<accession>A0A7K1LGG1</accession>
<dbReference type="InterPro" id="IPR025110">
    <property type="entry name" value="AMP-bd_C"/>
</dbReference>
<reference evidence="6 7" key="1">
    <citation type="submission" date="2019-12" db="EMBL/GenBank/DDBJ databases">
        <authorList>
            <person name="Li J."/>
            <person name="Shi Y."/>
            <person name="Xu G."/>
            <person name="Xiao D."/>
            <person name="Ran X."/>
        </authorList>
    </citation>
    <scope>NUCLEOTIDE SEQUENCE [LARGE SCALE GENOMIC DNA]</scope>
    <source>
        <strain evidence="6 7">JCM 15915</strain>
    </source>
</reference>